<reference evidence="1" key="1">
    <citation type="submission" date="2022-07" db="EMBL/GenBank/DDBJ databases">
        <title>Genome Sequence of Xylaria arbuscula.</title>
        <authorList>
            <person name="Buettner E."/>
        </authorList>
    </citation>
    <scope>NUCLEOTIDE SEQUENCE</scope>
    <source>
        <strain evidence="1">VT107</strain>
    </source>
</reference>
<protein>
    <submittedName>
        <fullName evidence="1">Uncharacterized protein</fullName>
    </submittedName>
</protein>
<dbReference type="EMBL" id="JANPWZ010002921">
    <property type="protein sequence ID" value="KAJ3555228.1"/>
    <property type="molecule type" value="Genomic_DNA"/>
</dbReference>
<evidence type="ECO:0000313" key="2">
    <source>
        <dbReference type="Proteomes" id="UP001148614"/>
    </source>
</evidence>
<proteinExistence type="predicted"/>
<name>A0A9W8TGM4_9PEZI</name>
<evidence type="ECO:0000313" key="1">
    <source>
        <dbReference type="EMBL" id="KAJ3555228.1"/>
    </source>
</evidence>
<dbReference type="VEuPathDB" id="FungiDB:F4678DRAFT_34670"/>
<dbReference type="Proteomes" id="UP001148614">
    <property type="component" value="Unassembled WGS sequence"/>
</dbReference>
<gene>
    <name evidence="1" type="ORF">NPX13_g10399</name>
</gene>
<sequence>MPTNQMLALLDNKEIREGFSSADDIARGMWELVTRGEKIPIRVPLGSDAWAAVVDEAGKVKAELEALGPFSASFGGSFGSEARAALGQLTQ</sequence>
<dbReference type="AlphaFoldDB" id="A0A9W8TGM4"/>
<comment type="caution">
    <text evidence="1">The sequence shown here is derived from an EMBL/GenBank/DDBJ whole genome shotgun (WGS) entry which is preliminary data.</text>
</comment>
<keyword evidence="2" id="KW-1185">Reference proteome</keyword>
<organism evidence="1 2">
    <name type="scientific">Xylaria arbuscula</name>
    <dbReference type="NCBI Taxonomy" id="114810"/>
    <lineage>
        <taxon>Eukaryota</taxon>
        <taxon>Fungi</taxon>
        <taxon>Dikarya</taxon>
        <taxon>Ascomycota</taxon>
        <taxon>Pezizomycotina</taxon>
        <taxon>Sordariomycetes</taxon>
        <taxon>Xylariomycetidae</taxon>
        <taxon>Xylariales</taxon>
        <taxon>Xylariaceae</taxon>
        <taxon>Xylaria</taxon>
    </lineage>
</organism>
<accession>A0A9W8TGM4</accession>